<keyword evidence="2" id="KW-1185">Reference proteome</keyword>
<dbReference type="WBParaSite" id="maker-unitig_33523-snap-gene-0.4-mRNA-1">
    <property type="protein sequence ID" value="maker-unitig_33523-snap-gene-0.4-mRNA-1"/>
    <property type="gene ID" value="maker-unitig_33523-snap-gene-0.4"/>
</dbReference>
<name>A0A1I8FHR1_9PLAT</name>
<feature type="compositionally biased region" description="Basic and acidic residues" evidence="1">
    <location>
        <begin position="159"/>
        <end position="170"/>
    </location>
</feature>
<dbReference type="Proteomes" id="UP000095280">
    <property type="component" value="Unplaced"/>
</dbReference>
<proteinExistence type="predicted"/>
<dbReference type="AlphaFoldDB" id="A0A1I8FHR1"/>
<feature type="region of interest" description="Disordered" evidence="1">
    <location>
        <begin position="105"/>
        <end position="129"/>
    </location>
</feature>
<accession>A0A1I8FHR1</accession>
<evidence type="ECO:0000313" key="2">
    <source>
        <dbReference type="Proteomes" id="UP000095280"/>
    </source>
</evidence>
<reference evidence="3" key="1">
    <citation type="submission" date="2016-11" db="UniProtKB">
        <authorList>
            <consortium name="WormBaseParasite"/>
        </authorList>
    </citation>
    <scope>IDENTIFICATION</scope>
</reference>
<evidence type="ECO:0000313" key="3">
    <source>
        <dbReference type="WBParaSite" id="maker-unitig_33523-snap-gene-0.4-mRNA-1"/>
    </source>
</evidence>
<sequence length="194" mass="21478">MSPSQPKTGSLESINISLSSNGQFEISYRSKEASRQTGAGRLSEVIVTPYSFVIKVTVQPLGYDISLQEKHLAELSHNGNYSAICTVILGGEADFTELEICDSEEPKVATEEPENPTFGKATRHAESRQATPPLNVLELRNSKMLEADPHFQRRKRMNSKNDDRLNHEISHSSVQTMPKSDLDAENARATTMST</sequence>
<protein>
    <submittedName>
        <fullName evidence="3">NPL domain-containing protein</fullName>
    </submittedName>
</protein>
<organism evidence="2 3">
    <name type="scientific">Macrostomum lignano</name>
    <dbReference type="NCBI Taxonomy" id="282301"/>
    <lineage>
        <taxon>Eukaryota</taxon>
        <taxon>Metazoa</taxon>
        <taxon>Spiralia</taxon>
        <taxon>Lophotrochozoa</taxon>
        <taxon>Platyhelminthes</taxon>
        <taxon>Rhabditophora</taxon>
        <taxon>Macrostomorpha</taxon>
        <taxon>Macrostomida</taxon>
        <taxon>Macrostomidae</taxon>
        <taxon>Macrostomum</taxon>
    </lineage>
</organism>
<feature type="region of interest" description="Disordered" evidence="1">
    <location>
        <begin position="152"/>
        <end position="194"/>
    </location>
</feature>
<evidence type="ECO:0000256" key="1">
    <source>
        <dbReference type="SAM" id="MobiDB-lite"/>
    </source>
</evidence>